<name>A0A2T1GH95_9CYAN</name>
<reference evidence="1 2" key="1">
    <citation type="submission" date="2018-03" db="EMBL/GenBank/DDBJ databases">
        <title>The ancient ancestry and fast evolution of plastids.</title>
        <authorList>
            <person name="Moore K.R."/>
            <person name="Magnabosco C."/>
            <person name="Momper L."/>
            <person name="Gold D.A."/>
            <person name="Bosak T."/>
            <person name="Fournier G.P."/>
        </authorList>
    </citation>
    <scope>NUCLEOTIDE SEQUENCE [LARGE SCALE GENOMIC DNA]</scope>
    <source>
        <strain evidence="1 2">CCALA 037</strain>
    </source>
</reference>
<evidence type="ECO:0000313" key="2">
    <source>
        <dbReference type="Proteomes" id="UP000238937"/>
    </source>
</evidence>
<protein>
    <submittedName>
        <fullName evidence="1">Uncharacterized protein</fullName>
    </submittedName>
</protein>
<dbReference type="AlphaFoldDB" id="A0A2T1GH95"/>
<keyword evidence="2" id="KW-1185">Reference proteome</keyword>
<evidence type="ECO:0000313" key="1">
    <source>
        <dbReference type="EMBL" id="PSB57060.1"/>
    </source>
</evidence>
<sequence length="126" mass="14448">MSEEVLARIEQQLSQLMPLVPMVSAMQQDIITIKGDIVEIKGDIVEIKGRVTTLEQNTTATREDLNILRDRYNSLEGVIVVAIRSGFAAQQVQFDDLNYAIEENARKSRSMSRRIRRLERLNEDDE</sequence>
<dbReference type="RefSeq" id="WP_106303424.1">
    <property type="nucleotide sequence ID" value="NZ_PVWO01000094.1"/>
</dbReference>
<comment type="caution">
    <text evidence="1">The sequence shown here is derived from an EMBL/GenBank/DDBJ whole genome shotgun (WGS) entry which is preliminary data.</text>
</comment>
<dbReference type="Gene3D" id="1.20.5.340">
    <property type="match status" value="1"/>
</dbReference>
<organism evidence="1 2">
    <name type="scientific">Chamaesiphon polymorphus CCALA 037</name>
    <dbReference type="NCBI Taxonomy" id="2107692"/>
    <lineage>
        <taxon>Bacteria</taxon>
        <taxon>Bacillati</taxon>
        <taxon>Cyanobacteriota</taxon>
        <taxon>Cyanophyceae</taxon>
        <taxon>Gomontiellales</taxon>
        <taxon>Chamaesiphonaceae</taxon>
        <taxon>Chamaesiphon</taxon>
    </lineage>
</organism>
<proteinExistence type="predicted"/>
<dbReference type="EMBL" id="PVWO01000094">
    <property type="protein sequence ID" value="PSB57060.1"/>
    <property type="molecule type" value="Genomic_DNA"/>
</dbReference>
<accession>A0A2T1GH95</accession>
<dbReference type="Proteomes" id="UP000238937">
    <property type="component" value="Unassembled WGS sequence"/>
</dbReference>
<gene>
    <name evidence="1" type="ORF">C7B77_09680</name>
</gene>